<dbReference type="VEuPathDB" id="ToxoDB:TGCOUG_260360"/>
<evidence type="ECO:0000313" key="3">
    <source>
        <dbReference type="EMBL" id="PIM05279.1"/>
    </source>
</evidence>
<dbReference type="InterPro" id="IPR045086">
    <property type="entry name" value="OBG_GTPase"/>
</dbReference>
<feature type="compositionally biased region" description="Basic and acidic residues" evidence="1">
    <location>
        <begin position="366"/>
        <end position="376"/>
    </location>
</feature>
<evidence type="ECO:0000313" key="4">
    <source>
        <dbReference type="Proteomes" id="UP000236343"/>
    </source>
</evidence>
<dbReference type="PANTHER" id="PTHR11702">
    <property type="entry name" value="DEVELOPMENTALLY REGULATED GTP-BINDING PROTEIN-RELATED"/>
    <property type="match status" value="1"/>
</dbReference>
<dbReference type="GO" id="GO:0005739">
    <property type="term" value="C:mitochondrion"/>
    <property type="evidence" value="ECO:0007669"/>
    <property type="project" value="TreeGrafter"/>
</dbReference>
<dbReference type="Proteomes" id="UP000236343">
    <property type="component" value="Unassembled WGS sequence"/>
</dbReference>
<feature type="region of interest" description="Disordered" evidence="1">
    <location>
        <begin position="352"/>
        <end position="431"/>
    </location>
</feature>
<sequence length="1050" mass="114973">MARCWSCERLCFYGLLPASKKRPFSYVPVSPCWPSPSPFLSSSFSPLHRPSPRSSRGSRRSESTEPAGEHSDAHVPSENSAFSLFLRNKGTHTRVRTTAVRSSALATPGPGFEQAFDSCGCRWKTGDVEGVSAACGAWQEPECVASRSSCPSFLPSLSHKARALSPSSSASSVCCRGRKSAFSFSRVKHSIQGRIASSRTLCRSSGCGCRRLASSLSPRLPENIPSDFASSGRFAEALASSLRFQLDLSPLPPLSPSLPASLASSGAACFPSTSRCFSSLSSSPCAFSATPCSNAADARLSLRSPLCWLPLSSLGSDSPPCGSSALPSFRRRRLSVSSRLARIMCDLERTQKQGCRQDEETPESVGSERRQEERANHQTALAKSEREEEERGEDEEQRETNNSQEGENNQEDNRDQVRSTGQNSFFGRRGRQTRRRLWLQNRLEGHKSVNSFVPFSDSSDASNRPLTSFDAASTSSSASSYASLVSRSPSSDCPETSLSSSPSRSSSPSLSSSSVLYSGGTASARVASTTAEKLRWDVMKSLTEEDVENFPRYEKPFVDFLWCEAKAGNGGKPKKNAVRSRNFRGPGYGGHGGNVILEADQRCGDLLQVEQTLQADDGGDAEGTSRGLHAKDRIVKVPLGTIVRKRVATGRLSPEGRRYKQSLFWFQFLFNKQSLAVAAGGRGGLAPSSFKKKDGRLPEPGERTFLELELRLLNDVALVGAPNSGKTSFAAAVTRYQSKIGSESMQTRRPHIGTLRYVDGVEFKLMDLPAVCPGAHQDKSRGMRILRHLYRSRLLVYVLDVARGALLHPGQNTTVTEERLLLTEDHPLTGAEGTSRYFAAEGRRDALGDSEGPACGGVTGQGDPFEDFLYLREEVMKHRKDNEGKKELVIATKCDALHRGSLYHLDSLYYRMRNQFPEIPIVGVSARFGLGLQEAVSTIRQLLGPEDWLVKERRVQMEKSWEEFLLPNRAEEDKALRRLDCFPLPPVNLPANVGASLHPPPPLTMKIVGSHGFSHCHENITVKESNPLTGETSAPRLEDEWCDYTDSENV</sequence>
<dbReference type="PROSITE" id="PS51883">
    <property type="entry name" value="OBG"/>
    <property type="match status" value="1"/>
</dbReference>
<dbReference type="InterPro" id="IPR027417">
    <property type="entry name" value="P-loop_NTPase"/>
</dbReference>
<dbReference type="EMBL" id="AGQR02000136">
    <property type="protein sequence ID" value="PIM05279.1"/>
    <property type="molecule type" value="Genomic_DNA"/>
</dbReference>
<name>A0A2G8YE53_TOXGO</name>
<evidence type="ECO:0000259" key="2">
    <source>
        <dbReference type="PROSITE" id="PS51883"/>
    </source>
</evidence>
<dbReference type="InterPro" id="IPR006073">
    <property type="entry name" value="GTP-bd"/>
</dbReference>
<gene>
    <name evidence="3" type="ORF">TGCOUG_260360</name>
</gene>
<dbReference type="GO" id="GO:0005525">
    <property type="term" value="F:GTP binding"/>
    <property type="evidence" value="ECO:0007669"/>
    <property type="project" value="InterPro"/>
</dbReference>
<dbReference type="Pfam" id="PF01018">
    <property type="entry name" value="GTP1_OBG"/>
    <property type="match status" value="1"/>
</dbReference>
<dbReference type="Gene3D" id="3.40.50.300">
    <property type="entry name" value="P-loop containing nucleotide triphosphate hydrolases"/>
    <property type="match status" value="1"/>
</dbReference>
<feature type="compositionally biased region" description="Basic and acidic residues" evidence="1">
    <location>
        <begin position="59"/>
        <end position="75"/>
    </location>
</feature>
<feature type="compositionally biased region" description="Low complexity" evidence="1">
    <location>
        <begin position="39"/>
        <end position="55"/>
    </location>
</feature>
<dbReference type="InterPro" id="IPR036726">
    <property type="entry name" value="GTP1_OBG_dom_sf"/>
</dbReference>
<feature type="compositionally biased region" description="Acidic residues" evidence="1">
    <location>
        <begin position="387"/>
        <end position="397"/>
    </location>
</feature>
<dbReference type="Pfam" id="PF01926">
    <property type="entry name" value="MMR_HSR1"/>
    <property type="match status" value="1"/>
</dbReference>
<reference evidence="3 4" key="1">
    <citation type="journal article" date="2016" name="Nat. Commun.">
        <title>Local admixture of amplified and diversified secreted pathogenesis determinants shapes mosaic Toxoplasma gondii genomes.</title>
        <authorList>
            <person name="Lorenzi H."/>
            <person name="Khan A."/>
            <person name="Behnke M.S."/>
            <person name="Namasivayam S."/>
            <person name="Swapna L.S."/>
            <person name="Hadjithomas M."/>
            <person name="Karamycheva S."/>
            <person name="Pinney D."/>
            <person name="Brunk B.P."/>
            <person name="Ajioka J.W."/>
            <person name="Ajzenberg D."/>
            <person name="Boothroyd J.C."/>
            <person name="Boyle J.P."/>
            <person name="Darde M.L."/>
            <person name="Diaz-Miranda M.A."/>
            <person name="Dubey J.P."/>
            <person name="Fritz H.M."/>
            <person name="Gennari S.M."/>
            <person name="Gregory B.D."/>
            <person name="Kim K."/>
            <person name="Saeij J.P."/>
            <person name="Su C."/>
            <person name="White M.W."/>
            <person name="Zhu X.Q."/>
            <person name="Howe D.K."/>
            <person name="Rosenthal B.M."/>
            <person name="Grigg M.E."/>
            <person name="Parkinson J."/>
            <person name="Liu L."/>
            <person name="Kissinger J.C."/>
            <person name="Roos D.S."/>
            <person name="Sibley L.D."/>
        </authorList>
    </citation>
    <scope>NUCLEOTIDE SEQUENCE [LARGE SCALE GENOMIC DNA]</scope>
    <source>
        <strain evidence="3 4">COUG</strain>
    </source>
</reference>
<dbReference type="AlphaFoldDB" id="A0A2G8YE53"/>
<dbReference type="Gene3D" id="2.70.210.12">
    <property type="entry name" value="GTP1/OBG domain"/>
    <property type="match status" value="1"/>
</dbReference>
<comment type="caution">
    <text evidence="3">The sequence shown here is derived from an EMBL/GenBank/DDBJ whole genome shotgun (WGS) entry which is preliminary data.</text>
</comment>
<feature type="region of interest" description="Disordered" evidence="1">
    <location>
        <begin position="484"/>
        <end position="516"/>
    </location>
</feature>
<protein>
    <submittedName>
        <fullName evidence="3">GTP-binding protein</fullName>
    </submittedName>
</protein>
<dbReference type="PANTHER" id="PTHR11702:SF44">
    <property type="entry name" value="GTP-BINDING PROTEIN OBGC, CHLOROPLASTIC"/>
    <property type="match status" value="1"/>
</dbReference>
<accession>A0A2G8YE53</accession>
<dbReference type="PRINTS" id="PR00326">
    <property type="entry name" value="GTP1OBG"/>
</dbReference>
<dbReference type="SUPFAM" id="SSF52540">
    <property type="entry name" value="P-loop containing nucleoside triphosphate hydrolases"/>
    <property type="match status" value="1"/>
</dbReference>
<dbReference type="GO" id="GO:0003924">
    <property type="term" value="F:GTPase activity"/>
    <property type="evidence" value="ECO:0007669"/>
    <property type="project" value="InterPro"/>
</dbReference>
<dbReference type="SUPFAM" id="SSF82051">
    <property type="entry name" value="Obg GTP-binding protein N-terminal domain"/>
    <property type="match status" value="1"/>
</dbReference>
<organism evidence="3 4">
    <name type="scientific">Toxoplasma gondii COUG</name>
    <dbReference type="NCBI Taxonomy" id="1074873"/>
    <lineage>
        <taxon>Eukaryota</taxon>
        <taxon>Sar</taxon>
        <taxon>Alveolata</taxon>
        <taxon>Apicomplexa</taxon>
        <taxon>Conoidasida</taxon>
        <taxon>Coccidia</taxon>
        <taxon>Eucoccidiorida</taxon>
        <taxon>Eimeriorina</taxon>
        <taxon>Sarcocystidae</taxon>
        <taxon>Toxoplasma</taxon>
    </lineage>
</organism>
<dbReference type="GO" id="GO:0042254">
    <property type="term" value="P:ribosome biogenesis"/>
    <property type="evidence" value="ECO:0007669"/>
    <property type="project" value="UniProtKB-UniRule"/>
</dbReference>
<evidence type="ECO:0000256" key="1">
    <source>
        <dbReference type="SAM" id="MobiDB-lite"/>
    </source>
</evidence>
<feature type="region of interest" description="Disordered" evidence="1">
    <location>
        <begin position="39"/>
        <end position="76"/>
    </location>
</feature>
<feature type="domain" description="Obg" evidence="2">
    <location>
        <begin position="555"/>
        <end position="713"/>
    </location>
</feature>
<proteinExistence type="predicted"/>
<dbReference type="InterPro" id="IPR006169">
    <property type="entry name" value="GTP1_OBG_dom"/>
</dbReference>